<sequence>MRRLLTAAALVVPLVFAGGPAVAVPESAPSATSVATKKAADICDYTLRRPTIKRGSSGSAVQQAQCYLNHAMRGADLDEDGNFGPVTDAATRRFQRCAGIVVDGVIGAQTWSSLVFWANTSDYVC</sequence>
<organism evidence="3 4">
    <name type="scientific">Streptomyces racemochromogenes</name>
    <dbReference type="NCBI Taxonomy" id="67353"/>
    <lineage>
        <taxon>Bacteria</taxon>
        <taxon>Bacillati</taxon>
        <taxon>Actinomycetota</taxon>
        <taxon>Actinomycetes</taxon>
        <taxon>Kitasatosporales</taxon>
        <taxon>Streptomycetaceae</taxon>
        <taxon>Streptomyces</taxon>
    </lineage>
</organism>
<dbReference type="InterPro" id="IPR002477">
    <property type="entry name" value="Peptidoglycan-bd-like"/>
</dbReference>
<evidence type="ECO:0000259" key="2">
    <source>
        <dbReference type="Pfam" id="PF01471"/>
    </source>
</evidence>
<dbReference type="Gene3D" id="1.10.101.10">
    <property type="entry name" value="PGBD-like superfamily/PGBD"/>
    <property type="match status" value="1"/>
</dbReference>
<evidence type="ECO:0000313" key="3">
    <source>
        <dbReference type="EMBL" id="MFH7598504.1"/>
    </source>
</evidence>
<dbReference type="InterPro" id="IPR036365">
    <property type="entry name" value="PGBD-like_sf"/>
</dbReference>
<name>A0ABW7PJB6_9ACTN</name>
<protein>
    <submittedName>
        <fullName evidence="3">Peptidoglycan-binding domain-containing protein</fullName>
    </submittedName>
</protein>
<feature type="signal peptide" evidence="1">
    <location>
        <begin position="1"/>
        <end position="23"/>
    </location>
</feature>
<dbReference type="Pfam" id="PF01471">
    <property type="entry name" value="PG_binding_1"/>
    <property type="match status" value="1"/>
</dbReference>
<accession>A0ABW7PJB6</accession>
<dbReference type="SUPFAM" id="SSF47090">
    <property type="entry name" value="PGBD-like"/>
    <property type="match status" value="1"/>
</dbReference>
<dbReference type="EMBL" id="JBBDHD010000084">
    <property type="protein sequence ID" value="MFH7598504.1"/>
    <property type="molecule type" value="Genomic_DNA"/>
</dbReference>
<evidence type="ECO:0000313" key="4">
    <source>
        <dbReference type="Proteomes" id="UP001610631"/>
    </source>
</evidence>
<gene>
    <name evidence="3" type="ORF">WDV06_25930</name>
</gene>
<keyword evidence="1" id="KW-0732">Signal</keyword>
<dbReference type="Proteomes" id="UP001610631">
    <property type="component" value="Unassembled WGS sequence"/>
</dbReference>
<feature type="domain" description="Peptidoglycan binding-like" evidence="2">
    <location>
        <begin position="57"/>
        <end position="114"/>
    </location>
</feature>
<evidence type="ECO:0000256" key="1">
    <source>
        <dbReference type="SAM" id="SignalP"/>
    </source>
</evidence>
<proteinExistence type="predicted"/>
<reference evidence="3 4" key="1">
    <citation type="submission" date="2024-03" db="EMBL/GenBank/DDBJ databases">
        <title>Whole genome sequencing of Streptomyces racemochromogenes, to identify antimicrobial biosynthetic gene clusters.</title>
        <authorList>
            <person name="Suryawanshi P."/>
            <person name="Krishnaraj P.U."/>
            <person name="Arun Y.P."/>
            <person name="Suryawanshi M.P."/>
            <person name="Rakshit O."/>
        </authorList>
    </citation>
    <scope>NUCLEOTIDE SEQUENCE [LARGE SCALE GENOMIC DNA]</scope>
    <source>
        <strain evidence="3 4">AUDT626</strain>
    </source>
</reference>
<keyword evidence="4" id="KW-1185">Reference proteome</keyword>
<dbReference type="RefSeq" id="WP_395512192.1">
    <property type="nucleotide sequence ID" value="NZ_JBBDHD010000084.1"/>
</dbReference>
<dbReference type="InterPro" id="IPR036366">
    <property type="entry name" value="PGBDSf"/>
</dbReference>
<comment type="caution">
    <text evidence="3">The sequence shown here is derived from an EMBL/GenBank/DDBJ whole genome shotgun (WGS) entry which is preliminary data.</text>
</comment>
<feature type="chain" id="PRO_5045773783" evidence="1">
    <location>
        <begin position="24"/>
        <end position="125"/>
    </location>
</feature>